<proteinExistence type="predicted"/>
<protein>
    <submittedName>
        <fullName evidence="1">Twin-arginine translocation pathway signal protein</fullName>
    </submittedName>
</protein>
<evidence type="ECO:0000313" key="2">
    <source>
        <dbReference type="Proteomes" id="UP000282977"/>
    </source>
</evidence>
<dbReference type="InterPro" id="IPR006311">
    <property type="entry name" value="TAT_signal"/>
</dbReference>
<dbReference type="GO" id="GO:0016491">
    <property type="term" value="F:oxidoreductase activity"/>
    <property type="evidence" value="ECO:0007669"/>
    <property type="project" value="InterPro"/>
</dbReference>
<accession>A0A437J583</accession>
<reference evidence="1 2" key="1">
    <citation type="submission" date="2019-01" db="EMBL/GenBank/DDBJ databases">
        <authorList>
            <person name="Chen W.-M."/>
        </authorList>
    </citation>
    <scope>NUCLEOTIDE SEQUENCE [LARGE SCALE GENOMIC DNA]</scope>
    <source>
        <strain evidence="1 2">TLA-22</strain>
    </source>
</reference>
<comment type="caution">
    <text evidence="1">The sequence shown here is derived from an EMBL/GenBank/DDBJ whole genome shotgun (WGS) entry which is preliminary data.</text>
</comment>
<dbReference type="Proteomes" id="UP000282977">
    <property type="component" value="Unassembled WGS sequence"/>
</dbReference>
<dbReference type="InterPro" id="IPR000415">
    <property type="entry name" value="Nitroreductase-like"/>
</dbReference>
<dbReference type="Gene3D" id="3.40.109.10">
    <property type="entry name" value="NADH Oxidase"/>
    <property type="match status" value="1"/>
</dbReference>
<sequence>MGRRTFLSILGGGAISAAGASWGLTRDPTAARAAWDMAGSSSDDPRIRWLSWAILAPNPHNRQPWMVDLSAPDVITVFAQHDRRLPHTDPFDRQTTIGLGAFLELARMAVAAEGIRLDTEPFPSGSAPDGLDARPIARMTVAAGTAKSDPLFVHAGARRTNRAAYDLSRPVAPEAIATIRQAAGPDAMGWTADPQRVKRLRGIAWRAMTTELKTSATARESIDLTRIGKAEIIANPDGISLAGPLMESLSIVGLLSREAMADPASSGFQSMLAAQRPQFDTAMAFVWVMTDGNDRKAQLEAGRSYLRANLAATSLGIAMQPFSQALQEYAEMVPSFTELHDALAPPEGSRVQMFARLGFASPPSGSPRWPLATRIMKA</sequence>
<dbReference type="OrthoDB" id="8156917at2"/>
<organism evidence="1 2">
    <name type="scientific">Sphingobium algorifonticola</name>
    <dbReference type="NCBI Taxonomy" id="2008318"/>
    <lineage>
        <taxon>Bacteria</taxon>
        <taxon>Pseudomonadati</taxon>
        <taxon>Pseudomonadota</taxon>
        <taxon>Alphaproteobacteria</taxon>
        <taxon>Sphingomonadales</taxon>
        <taxon>Sphingomonadaceae</taxon>
        <taxon>Sphingobium</taxon>
    </lineage>
</organism>
<keyword evidence="2" id="KW-1185">Reference proteome</keyword>
<name>A0A437J583_9SPHN</name>
<dbReference type="SUPFAM" id="SSF55469">
    <property type="entry name" value="FMN-dependent nitroreductase-like"/>
    <property type="match status" value="1"/>
</dbReference>
<dbReference type="PROSITE" id="PS51318">
    <property type="entry name" value="TAT"/>
    <property type="match status" value="1"/>
</dbReference>
<dbReference type="AlphaFoldDB" id="A0A437J583"/>
<dbReference type="EMBL" id="RZUL01000005">
    <property type="protein sequence ID" value="RVT39916.1"/>
    <property type="molecule type" value="Genomic_DNA"/>
</dbReference>
<gene>
    <name evidence="1" type="ORF">ENE74_13545</name>
</gene>
<evidence type="ECO:0000313" key="1">
    <source>
        <dbReference type="EMBL" id="RVT39916.1"/>
    </source>
</evidence>
<dbReference type="NCBIfam" id="NF047509">
    <property type="entry name" value="Rv3131_FMN_oxido"/>
    <property type="match status" value="1"/>
</dbReference>